<dbReference type="KEGG" id="glo:Glov_1637"/>
<gene>
    <name evidence="2" type="ordered locus">Glov_1637</name>
</gene>
<sequence>MILLRFSLLPLLSLLLIAALLSTGCWAMDPRFELDPAQVQKKSIHTDGPKKPARRASRRSAKTQRGVLALHKHAVEKEQPGSVLQLAAAGSPAAPDQQQIRVFWDKLVPAGMSAPQPLIFKSEVFDLAIDPTRYPLLKAADGRTLLLDTGGTLPPLVRTLIQEKDPGIRIITASPADGRRFLGELLASGGFYSVEEQPVMTFGKDPQLKVRSDFKVEQSAESVMRNEVMLISAARQGYPLRLTEYLKGQGVKLLEPFAEQSASPVPLRHRVVRTASHDPAQVIDLLLETLAAPAERNKRVELFKTAESGIGLSVAAERYFERGGRRYVVARFTGDPITYTLFRLLETKGYRVVILEPHDSFNTVASKLLSRMDLPSRYSTHQLMTGPGGQYSFEMSGFMLENTASDGGSVMLTDRPIESAMRELLYDHGYQVQER</sequence>
<dbReference type="PROSITE" id="PS51257">
    <property type="entry name" value="PROKAR_LIPOPROTEIN"/>
    <property type="match status" value="1"/>
</dbReference>
<feature type="compositionally biased region" description="Basic residues" evidence="1">
    <location>
        <begin position="51"/>
        <end position="62"/>
    </location>
</feature>
<dbReference type="STRING" id="398767.Glov_1637"/>
<evidence type="ECO:0000313" key="2">
    <source>
        <dbReference type="EMBL" id="ACD95353.1"/>
    </source>
</evidence>
<protein>
    <submittedName>
        <fullName evidence="2">Peptidoglycan-binding LysM</fullName>
    </submittedName>
</protein>
<organism evidence="2 3">
    <name type="scientific">Trichlorobacter lovleyi (strain ATCC BAA-1151 / DSM 17278 / SZ)</name>
    <name type="common">Geobacter lovleyi</name>
    <dbReference type="NCBI Taxonomy" id="398767"/>
    <lineage>
        <taxon>Bacteria</taxon>
        <taxon>Pseudomonadati</taxon>
        <taxon>Thermodesulfobacteriota</taxon>
        <taxon>Desulfuromonadia</taxon>
        <taxon>Geobacterales</taxon>
        <taxon>Geobacteraceae</taxon>
        <taxon>Trichlorobacter</taxon>
    </lineage>
</organism>
<reference evidence="2 3" key="1">
    <citation type="submission" date="2008-05" db="EMBL/GenBank/DDBJ databases">
        <title>Complete sequence of chromosome of Geobacter lovleyi SZ.</title>
        <authorList>
            <consortium name="US DOE Joint Genome Institute"/>
            <person name="Lucas S."/>
            <person name="Copeland A."/>
            <person name="Lapidus A."/>
            <person name="Glavina del Rio T."/>
            <person name="Dalin E."/>
            <person name="Tice H."/>
            <person name="Bruce D."/>
            <person name="Goodwin L."/>
            <person name="Pitluck S."/>
            <person name="Chertkov O."/>
            <person name="Meincke L."/>
            <person name="Brettin T."/>
            <person name="Detter J.C."/>
            <person name="Han C."/>
            <person name="Tapia R."/>
            <person name="Kuske C.R."/>
            <person name="Schmutz J."/>
            <person name="Larimer F."/>
            <person name="Land M."/>
            <person name="Hauser L."/>
            <person name="Kyrpides N."/>
            <person name="Mikhailova N."/>
            <person name="Sung Y."/>
            <person name="Fletcher K.E."/>
            <person name="Ritalahti K.M."/>
            <person name="Loeffler F.E."/>
            <person name="Richardson P."/>
        </authorList>
    </citation>
    <scope>NUCLEOTIDE SEQUENCE [LARGE SCALE GENOMIC DNA]</scope>
    <source>
        <strain evidence="3">ATCC BAA-1151 / DSM 17278 / SZ</strain>
    </source>
</reference>
<dbReference type="AlphaFoldDB" id="B3E9S7"/>
<dbReference type="Proteomes" id="UP000002420">
    <property type="component" value="Chromosome"/>
</dbReference>
<accession>B3E9S7</accession>
<name>B3E9S7_TRIL1</name>
<feature type="region of interest" description="Disordered" evidence="1">
    <location>
        <begin position="38"/>
        <end position="64"/>
    </location>
</feature>
<keyword evidence="3" id="KW-1185">Reference proteome</keyword>
<dbReference type="eggNOG" id="COG3170">
    <property type="taxonomic scope" value="Bacteria"/>
</dbReference>
<dbReference type="RefSeq" id="WP_012469695.1">
    <property type="nucleotide sequence ID" value="NC_010814.1"/>
</dbReference>
<dbReference type="HOGENOM" id="CLU_038798_0_0_7"/>
<dbReference type="OrthoDB" id="5398634at2"/>
<evidence type="ECO:0000256" key="1">
    <source>
        <dbReference type="SAM" id="MobiDB-lite"/>
    </source>
</evidence>
<evidence type="ECO:0000313" key="3">
    <source>
        <dbReference type="Proteomes" id="UP000002420"/>
    </source>
</evidence>
<proteinExistence type="predicted"/>
<dbReference type="EMBL" id="CP001089">
    <property type="protein sequence ID" value="ACD95353.1"/>
    <property type="molecule type" value="Genomic_DNA"/>
</dbReference>